<sequence length="1201" mass="140413">MGNVVEQERISSLIQIFEKLPKEVKASYKQKWKELIEKEMQDQIQIAFMGHFSAGKSSLLNKLANGTILPSSPLPTSSNIVMLAKGERLTRVHLFNGKMYESKDDLDNELISKLCKQENEIEKVFIQRPYFTIREHLILTDSPGIDSTDDDHRKRTESALHLADYIVYVTDYHHVQSELNFSFLSKLRGMNKPIIVIINQIDKHQEDEIPFSTFKTNIEASLTAIGIEKENIYYTTTKSPEHPLNEFKQLEERLNGLVDNKKHLVRKNVLEQAKILLQQMKEDLSKEKAESLHLSLDEWNQLDQLLQNSQQKLSEIEQKLKLIDEDIKQFEAAFDQELDGLLRNANLMPYDTREKAAKLIETQKKDFKVGLFFSKKKTEEAKRNALIQFYEELAKNVESQIVWHIINMAKKYYEKHHIDQPSLLQQILSFSIEFDENMLLDVIKPGAELNGQYVLQYGKDVSNAVQQLCKREAQSLRDHMIKALHKMNQTERERMKQEREQLTVKLMQMSKAIDEKEQFMNEFKQLSDILNGQGTVDNIDIERWKAEHLQKQIMEWNSLQFLISNEKQRKDKKIEKKETERKHEAAKKDQMINKLQKGIEILNETGLEHSANRLKEKLSQIENRSFQIAIFGAFSAGKSSFLNALIGEKIFPSSPTPTTAVINKLTGVKDGKKHGDVEVVFKNEQQILEEINELLAPLSLKAERFSGLREVMLQAMKRTEDEMVQRRLNTFLEGISFYEKEDQKVKWIKADELESFVAKEERSCMIQDVTIYYDCDLTRKGITLVDTPGASSFHGRHTELAFQYIKHADAIIFLTYYNHPFSKGDQQFLDQLGLVKDAFTLDKMFFIINAIDLAEHDQDAEDVRNYVEQMLLSHSIREPKLFQVSSLQALEKKKISKVRDEFPHFLKSFEHFIHHELMTVLIQAAEHEFQQAVSELSDMIKLLELDESERDQKIRELKDQLNRMQELIRTQSVDEYVITFQQETEELNYYVKQRLLHKLPELFKEAYHPGKFTNNTKGEAAILMDCFNEMIEGLNIQLQQEMNATTLRIENYLNGILQKINQNLSDMVAKQCEAVPFSNIEEVQWEEIRIQVSVFPYIQFDVSKAHKVFRNTKSFFEQNEKQKLFDILEQNLKDTIDMSVRAFEEHLARHYEALLKKEIEQLKEKMIHEGEQFIQARLKTLTAPNDVQWMKEKFNELTSLS</sequence>
<evidence type="ECO:0000256" key="4">
    <source>
        <dbReference type="ARBA" id="ARBA00023134"/>
    </source>
</evidence>
<feature type="coiled-coil region" evidence="6">
    <location>
        <begin position="569"/>
        <end position="624"/>
    </location>
</feature>
<feature type="domain" description="Dynamin N-terminal" evidence="7">
    <location>
        <begin position="628"/>
        <end position="849"/>
    </location>
</feature>
<gene>
    <name evidence="8" type="ORF">AZI98_18205</name>
</gene>
<proteinExistence type="predicted"/>
<dbReference type="Gene3D" id="3.40.50.300">
    <property type="entry name" value="P-loop containing nucleotide triphosphate hydrolases"/>
    <property type="match status" value="2"/>
</dbReference>
<dbReference type="GO" id="GO:0008053">
    <property type="term" value="P:mitochondrial fusion"/>
    <property type="evidence" value="ECO:0007669"/>
    <property type="project" value="TreeGrafter"/>
</dbReference>
<evidence type="ECO:0000256" key="3">
    <source>
        <dbReference type="ARBA" id="ARBA00022801"/>
    </source>
</evidence>
<dbReference type="GO" id="GO:0005525">
    <property type="term" value="F:GTP binding"/>
    <property type="evidence" value="ECO:0007669"/>
    <property type="project" value="UniProtKB-KW"/>
</dbReference>
<dbReference type="Proteomes" id="UP000076476">
    <property type="component" value="Unassembled WGS sequence"/>
</dbReference>
<evidence type="ECO:0000256" key="5">
    <source>
        <dbReference type="ARBA" id="ARBA00023136"/>
    </source>
</evidence>
<evidence type="ECO:0000256" key="1">
    <source>
        <dbReference type="ARBA" id="ARBA00004370"/>
    </source>
</evidence>
<dbReference type="RefSeq" id="WP_063389663.1">
    <property type="nucleotide sequence ID" value="NZ_LWBR01000079.1"/>
</dbReference>
<keyword evidence="6" id="KW-0175">Coiled coil</keyword>
<accession>A0A161ZPC5</accession>
<dbReference type="GO" id="GO:0016020">
    <property type="term" value="C:membrane"/>
    <property type="evidence" value="ECO:0007669"/>
    <property type="project" value="UniProtKB-SubCell"/>
</dbReference>
<keyword evidence="9" id="KW-1185">Reference proteome</keyword>
<evidence type="ECO:0000313" key="9">
    <source>
        <dbReference type="Proteomes" id="UP000076476"/>
    </source>
</evidence>
<feature type="coiled-coil region" evidence="6">
    <location>
        <begin position="473"/>
        <end position="512"/>
    </location>
</feature>
<organism evidence="8 9">
    <name type="scientific">Aeribacillus pallidus</name>
    <dbReference type="NCBI Taxonomy" id="33936"/>
    <lineage>
        <taxon>Bacteria</taxon>
        <taxon>Bacillati</taxon>
        <taxon>Bacillota</taxon>
        <taxon>Bacilli</taxon>
        <taxon>Bacillales</taxon>
        <taxon>Bacillaceae</taxon>
        <taxon>Aeribacillus</taxon>
    </lineage>
</organism>
<keyword evidence="3" id="KW-0378">Hydrolase</keyword>
<feature type="coiled-coil region" evidence="6">
    <location>
        <begin position="947"/>
        <end position="974"/>
    </location>
</feature>
<dbReference type="STRING" id="33936.AZI98_18205"/>
<dbReference type="InterPro" id="IPR045063">
    <property type="entry name" value="Dynamin_N"/>
</dbReference>
<evidence type="ECO:0000256" key="2">
    <source>
        <dbReference type="ARBA" id="ARBA00022741"/>
    </source>
</evidence>
<dbReference type="SUPFAM" id="SSF52540">
    <property type="entry name" value="P-loop containing nucleoside triphosphate hydrolases"/>
    <property type="match status" value="2"/>
</dbReference>
<keyword evidence="4" id="KW-0342">GTP-binding</keyword>
<dbReference type="PANTHER" id="PTHR10465:SF0">
    <property type="entry name" value="SARCALUMENIN"/>
    <property type="match status" value="1"/>
</dbReference>
<dbReference type="Pfam" id="PF00350">
    <property type="entry name" value="Dynamin_N"/>
    <property type="match status" value="2"/>
</dbReference>
<dbReference type="InterPro" id="IPR027094">
    <property type="entry name" value="Mitofusin_fam"/>
</dbReference>
<comment type="caution">
    <text evidence="8">The sequence shown here is derived from an EMBL/GenBank/DDBJ whole genome shotgun (WGS) entry which is preliminary data.</text>
</comment>
<dbReference type="GO" id="GO:0003924">
    <property type="term" value="F:GTPase activity"/>
    <property type="evidence" value="ECO:0007669"/>
    <property type="project" value="InterPro"/>
</dbReference>
<dbReference type="PANTHER" id="PTHR10465">
    <property type="entry name" value="TRANSMEMBRANE GTPASE FZO1"/>
    <property type="match status" value="1"/>
</dbReference>
<evidence type="ECO:0000313" key="8">
    <source>
        <dbReference type="EMBL" id="KZN94637.1"/>
    </source>
</evidence>
<name>A0A161ZPC5_9BACI</name>
<evidence type="ECO:0000256" key="6">
    <source>
        <dbReference type="SAM" id="Coils"/>
    </source>
</evidence>
<feature type="coiled-coil region" evidence="6">
    <location>
        <begin position="247"/>
        <end position="333"/>
    </location>
</feature>
<dbReference type="AlphaFoldDB" id="A0A161ZPC5"/>
<dbReference type="OrthoDB" id="5477114at2"/>
<feature type="domain" description="Dynamin N-terminal" evidence="7">
    <location>
        <begin position="46"/>
        <end position="200"/>
    </location>
</feature>
<dbReference type="EMBL" id="LWBR01000079">
    <property type="protein sequence ID" value="KZN94637.1"/>
    <property type="molecule type" value="Genomic_DNA"/>
</dbReference>
<dbReference type="CDD" id="cd09912">
    <property type="entry name" value="DLP_2"/>
    <property type="match status" value="2"/>
</dbReference>
<evidence type="ECO:0000259" key="7">
    <source>
        <dbReference type="Pfam" id="PF00350"/>
    </source>
</evidence>
<reference evidence="8 9" key="1">
    <citation type="submission" date="2016-04" db="EMBL/GenBank/DDBJ databases">
        <title>Draft genome sequence of Aeribacillus pallidus 8m3 from petroleum reservoir.</title>
        <authorList>
            <person name="Poltaraus A.B."/>
            <person name="Nazina T.N."/>
            <person name="Tourova T.P."/>
            <person name="Malakho S.M."/>
            <person name="Korshunova A.V."/>
            <person name="Sokolova D.S."/>
        </authorList>
    </citation>
    <scope>NUCLEOTIDE SEQUENCE [LARGE SCALE GENOMIC DNA]</scope>
    <source>
        <strain evidence="8 9">8m3</strain>
    </source>
</reference>
<keyword evidence="2" id="KW-0547">Nucleotide-binding</keyword>
<keyword evidence="5" id="KW-0472">Membrane</keyword>
<protein>
    <recommendedName>
        <fullName evidence="7">Dynamin N-terminal domain-containing protein</fullName>
    </recommendedName>
</protein>
<dbReference type="GeneID" id="301125935"/>
<dbReference type="InterPro" id="IPR027417">
    <property type="entry name" value="P-loop_NTPase"/>
</dbReference>
<comment type="subcellular location">
    <subcellularLocation>
        <location evidence="1">Membrane</location>
    </subcellularLocation>
</comment>